<feature type="domain" description="Cyclic nucleotide-binding" evidence="1">
    <location>
        <begin position="31"/>
        <end position="115"/>
    </location>
</feature>
<name>A0ABY5YDZ6_9FLAO</name>
<protein>
    <submittedName>
        <fullName evidence="2">Crp/Fnr family transcriptional regulator</fullName>
    </submittedName>
</protein>
<dbReference type="InterPro" id="IPR014710">
    <property type="entry name" value="RmlC-like_jellyroll"/>
</dbReference>
<evidence type="ECO:0000259" key="1">
    <source>
        <dbReference type="Pfam" id="PF00027"/>
    </source>
</evidence>
<gene>
    <name evidence="2" type="ORF">NYZ99_10220</name>
</gene>
<dbReference type="Proteomes" id="UP001059209">
    <property type="component" value="Chromosome"/>
</dbReference>
<keyword evidence="3" id="KW-1185">Reference proteome</keyword>
<dbReference type="CDD" id="cd00038">
    <property type="entry name" value="CAP_ED"/>
    <property type="match status" value="1"/>
</dbReference>
<accession>A0ABY5YDZ6</accession>
<proteinExistence type="predicted"/>
<reference evidence="2" key="1">
    <citation type="submission" date="2022-09" db="EMBL/GenBank/DDBJ databases">
        <title>Maribacter litopenaei sp. nov., isolated from the intestinal tract of the Pacific White Shrimp, Litopenaeus vannamei.</title>
        <authorList>
            <person name="Kim S.Y."/>
            <person name="Hwang C.Y."/>
        </authorList>
    </citation>
    <scope>NUCLEOTIDE SEQUENCE</scope>
    <source>
        <strain evidence="2">HL-LV01</strain>
    </source>
</reference>
<dbReference type="Gene3D" id="2.60.120.10">
    <property type="entry name" value="Jelly Rolls"/>
    <property type="match status" value="1"/>
</dbReference>
<dbReference type="InterPro" id="IPR018490">
    <property type="entry name" value="cNMP-bd_dom_sf"/>
</dbReference>
<organism evidence="2 3">
    <name type="scientific">Maribacter litopenaei</name>
    <dbReference type="NCBI Taxonomy" id="2976127"/>
    <lineage>
        <taxon>Bacteria</taxon>
        <taxon>Pseudomonadati</taxon>
        <taxon>Bacteroidota</taxon>
        <taxon>Flavobacteriia</taxon>
        <taxon>Flavobacteriales</taxon>
        <taxon>Flavobacteriaceae</taxon>
        <taxon>Maribacter</taxon>
    </lineage>
</organism>
<sequence>MYTLLENHIKKYVGATDDEIKLFTDKVSPLKLQAKSYLLQPGQIVKNEFFVIEGCLKAYYLDSKGGRHIIQFAIENWWVSDFEAFYNGTPSKLYIEAIEDSVILSINLNNKEKLFTEAPIFNRYFRILLTNAFIGVRKRILSSLEKDAQSRYLEFCKAYPSIEKRVQNNHIANYLGISPQSLCRIKRKLKKEVVD</sequence>
<dbReference type="EMBL" id="CP104205">
    <property type="protein sequence ID" value="UWX56522.1"/>
    <property type="molecule type" value="Genomic_DNA"/>
</dbReference>
<dbReference type="RefSeq" id="WP_260575157.1">
    <property type="nucleotide sequence ID" value="NZ_CP104205.1"/>
</dbReference>
<dbReference type="SUPFAM" id="SSF51206">
    <property type="entry name" value="cAMP-binding domain-like"/>
    <property type="match status" value="1"/>
</dbReference>
<evidence type="ECO:0000313" key="3">
    <source>
        <dbReference type="Proteomes" id="UP001059209"/>
    </source>
</evidence>
<evidence type="ECO:0000313" key="2">
    <source>
        <dbReference type="EMBL" id="UWX56522.1"/>
    </source>
</evidence>
<dbReference type="Pfam" id="PF00027">
    <property type="entry name" value="cNMP_binding"/>
    <property type="match status" value="1"/>
</dbReference>
<dbReference type="InterPro" id="IPR000595">
    <property type="entry name" value="cNMP-bd_dom"/>
</dbReference>